<keyword evidence="2" id="KW-1185">Reference proteome</keyword>
<proteinExistence type="predicted"/>
<protein>
    <submittedName>
        <fullName evidence="1">Uncharacterized protein</fullName>
    </submittedName>
</protein>
<evidence type="ECO:0000313" key="2">
    <source>
        <dbReference type="Proteomes" id="UP001396334"/>
    </source>
</evidence>
<reference evidence="1 2" key="1">
    <citation type="journal article" date="2024" name="G3 (Bethesda)">
        <title>Genome assembly of Hibiscus sabdariffa L. provides insights into metabolisms of medicinal natural products.</title>
        <authorList>
            <person name="Kim T."/>
        </authorList>
    </citation>
    <scope>NUCLEOTIDE SEQUENCE [LARGE SCALE GENOMIC DNA]</scope>
    <source>
        <strain evidence="1">TK-2024</strain>
        <tissue evidence="1">Old leaves</tissue>
    </source>
</reference>
<evidence type="ECO:0000313" key="1">
    <source>
        <dbReference type="EMBL" id="KAK9026598.1"/>
    </source>
</evidence>
<sequence length="152" mass="16828">MIEDESMGTNGGLCFSVAPLSVEHSTQLSSLSSVVEATVTEGLDALFKRLPKPLKVKVHVDLCGQPRATTRKDVSNIESDQVTFDVYQNMKVTCNVDTIMLKRLLNELSVVMGELSGQYALRDRLKELGYDIEDVQLEKLELEGLARLINAN</sequence>
<name>A0ABR2SMV2_9ROSI</name>
<gene>
    <name evidence="1" type="ORF">V6N11_039433</name>
</gene>
<dbReference type="EMBL" id="JBBPBN010000013">
    <property type="protein sequence ID" value="KAK9026598.1"/>
    <property type="molecule type" value="Genomic_DNA"/>
</dbReference>
<organism evidence="1 2">
    <name type="scientific">Hibiscus sabdariffa</name>
    <name type="common">roselle</name>
    <dbReference type="NCBI Taxonomy" id="183260"/>
    <lineage>
        <taxon>Eukaryota</taxon>
        <taxon>Viridiplantae</taxon>
        <taxon>Streptophyta</taxon>
        <taxon>Embryophyta</taxon>
        <taxon>Tracheophyta</taxon>
        <taxon>Spermatophyta</taxon>
        <taxon>Magnoliopsida</taxon>
        <taxon>eudicotyledons</taxon>
        <taxon>Gunneridae</taxon>
        <taxon>Pentapetalae</taxon>
        <taxon>rosids</taxon>
        <taxon>malvids</taxon>
        <taxon>Malvales</taxon>
        <taxon>Malvaceae</taxon>
        <taxon>Malvoideae</taxon>
        <taxon>Hibiscus</taxon>
    </lineage>
</organism>
<dbReference type="Proteomes" id="UP001396334">
    <property type="component" value="Unassembled WGS sequence"/>
</dbReference>
<comment type="caution">
    <text evidence="1">The sequence shown here is derived from an EMBL/GenBank/DDBJ whole genome shotgun (WGS) entry which is preliminary data.</text>
</comment>
<accession>A0ABR2SMV2</accession>